<accession>A0ABY8SVW7</accession>
<evidence type="ECO:0000313" key="2">
    <source>
        <dbReference type="Proteomes" id="UP001240697"/>
    </source>
</evidence>
<dbReference type="Proteomes" id="UP001240697">
    <property type="component" value="Chromosome"/>
</dbReference>
<organism evidence="1 2">
    <name type="scientific">Comamonas resistens</name>
    <dbReference type="NCBI Taxonomy" id="3046670"/>
    <lineage>
        <taxon>Bacteria</taxon>
        <taxon>Pseudomonadati</taxon>
        <taxon>Pseudomonadota</taxon>
        <taxon>Betaproteobacteria</taxon>
        <taxon>Burkholderiales</taxon>
        <taxon>Comamonadaceae</taxon>
        <taxon>Comamonas</taxon>
    </lineage>
</organism>
<proteinExistence type="predicted"/>
<gene>
    <name evidence="1" type="ORF">QMY55_06330</name>
</gene>
<name>A0ABY8SVW7_9BURK</name>
<dbReference type="RefSeq" id="WP_283487825.1">
    <property type="nucleotide sequence ID" value="NZ_CP125947.1"/>
</dbReference>
<dbReference type="EMBL" id="CP125947">
    <property type="protein sequence ID" value="WHS66751.1"/>
    <property type="molecule type" value="Genomic_DNA"/>
</dbReference>
<reference evidence="1 2" key="1">
    <citation type="submission" date="2023-05" db="EMBL/GenBank/DDBJ databases">
        <authorList>
            <person name="Yin Y."/>
            <person name="Lu Z."/>
        </authorList>
    </citation>
    <scope>NUCLEOTIDE SEQUENCE [LARGE SCALE GENOMIC DNA]</scope>
    <source>
        <strain evidence="1 2">ZM22</strain>
    </source>
</reference>
<protein>
    <recommendedName>
        <fullName evidence="3">PilZ domain-containing protein</fullName>
    </recommendedName>
</protein>
<keyword evidence="2" id="KW-1185">Reference proteome</keyword>
<evidence type="ECO:0008006" key="3">
    <source>
        <dbReference type="Google" id="ProtNLM"/>
    </source>
</evidence>
<evidence type="ECO:0000313" key="1">
    <source>
        <dbReference type="EMBL" id="WHS66751.1"/>
    </source>
</evidence>
<sequence>MTPRFPIDFNELLEHDLVMLSQTDERQDIHGVSVLLSEGLVVELQEENLYSDGCHELLVAQGIVEPNRTGTWLHVKWCCRLDAQGVCVRQPSPRNEP</sequence>